<evidence type="ECO:0000313" key="16">
    <source>
        <dbReference type="Proteomes" id="UP001362999"/>
    </source>
</evidence>
<dbReference type="GO" id="GO:0016020">
    <property type="term" value="C:membrane"/>
    <property type="evidence" value="ECO:0007669"/>
    <property type="project" value="UniProtKB-SubCell"/>
</dbReference>
<evidence type="ECO:0000256" key="7">
    <source>
        <dbReference type="ARBA" id="ARBA00022723"/>
    </source>
</evidence>
<protein>
    <submittedName>
        <fullName evidence="15">Cytochrome P450</fullName>
    </submittedName>
</protein>
<organism evidence="15 16">
    <name type="scientific">Favolaschia claudopus</name>
    <dbReference type="NCBI Taxonomy" id="2862362"/>
    <lineage>
        <taxon>Eukaryota</taxon>
        <taxon>Fungi</taxon>
        <taxon>Dikarya</taxon>
        <taxon>Basidiomycota</taxon>
        <taxon>Agaricomycotina</taxon>
        <taxon>Agaricomycetes</taxon>
        <taxon>Agaricomycetidae</taxon>
        <taxon>Agaricales</taxon>
        <taxon>Marasmiineae</taxon>
        <taxon>Mycenaceae</taxon>
        <taxon>Favolaschia</taxon>
    </lineage>
</organism>
<evidence type="ECO:0000256" key="1">
    <source>
        <dbReference type="ARBA" id="ARBA00001971"/>
    </source>
</evidence>
<dbReference type="GO" id="GO:0004497">
    <property type="term" value="F:monooxygenase activity"/>
    <property type="evidence" value="ECO:0007669"/>
    <property type="project" value="UniProtKB-KW"/>
</dbReference>
<evidence type="ECO:0000256" key="2">
    <source>
        <dbReference type="ARBA" id="ARBA00004370"/>
    </source>
</evidence>
<keyword evidence="16" id="KW-1185">Reference proteome</keyword>
<comment type="subcellular location">
    <subcellularLocation>
        <location evidence="2">Membrane</location>
    </subcellularLocation>
</comment>
<dbReference type="InterPro" id="IPR050121">
    <property type="entry name" value="Cytochrome_P450_monoxygenase"/>
</dbReference>
<dbReference type="InterPro" id="IPR017972">
    <property type="entry name" value="Cyt_P450_CS"/>
</dbReference>
<keyword evidence="7 13" id="KW-0479">Metal-binding</keyword>
<accession>A0AAW0D0E0</accession>
<dbReference type="GO" id="GO:0016705">
    <property type="term" value="F:oxidoreductase activity, acting on paired donors, with incorporation or reduction of molecular oxygen"/>
    <property type="evidence" value="ECO:0007669"/>
    <property type="project" value="InterPro"/>
</dbReference>
<dbReference type="EMBL" id="JAWWNJ010000011">
    <property type="protein sequence ID" value="KAK7044834.1"/>
    <property type="molecule type" value="Genomic_DNA"/>
</dbReference>
<keyword evidence="12" id="KW-0472">Membrane</keyword>
<evidence type="ECO:0000256" key="6">
    <source>
        <dbReference type="ARBA" id="ARBA00022692"/>
    </source>
</evidence>
<dbReference type="PANTHER" id="PTHR24305">
    <property type="entry name" value="CYTOCHROME P450"/>
    <property type="match status" value="1"/>
</dbReference>
<keyword evidence="6" id="KW-0812">Transmembrane</keyword>
<dbReference type="Proteomes" id="UP001362999">
    <property type="component" value="Unassembled WGS sequence"/>
</dbReference>
<dbReference type="PROSITE" id="PS00086">
    <property type="entry name" value="CYTOCHROME_P450"/>
    <property type="match status" value="1"/>
</dbReference>
<dbReference type="AlphaFoldDB" id="A0AAW0D0E0"/>
<dbReference type="InterPro" id="IPR036396">
    <property type="entry name" value="Cyt_P450_sf"/>
</dbReference>
<feature type="binding site" description="axial binding residue" evidence="13">
    <location>
        <position position="514"/>
    </location>
    <ligand>
        <name>heme</name>
        <dbReference type="ChEBI" id="CHEBI:30413"/>
    </ligand>
    <ligandPart>
        <name>Fe</name>
        <dbReference type="ChEBI" id="CHEBI:18248"/>
    </ligandPart>
</feature>
<sequence>MTLLSTISIPRALGAAVVFFLSRTVITKAISIYSTVRAFNKSVTPYAGILWLHPFRSVALVSGPWFPSRSHIGSFYKTFAPYKNRGSTAVASVLFRNSIPTIWLADPQGIQTVAGEAVLFQKDIDAYGALNFYGQNLIGVEGSDWRRHRKVAKSAFNETGNAFVWAETIRAVNEWFAHLDAAQVHEKQPIIVDAAKDLLQLALIVISSAGFGRRASWTQNASTVAPPGHLMAFGPAVFAAVDHLHTKVLTPGWLYTLSERFDIPVVGRVVRDTVYAYEALQRHIMELVSLSRAWVVEGKVASMDAGLLRNLVEANMALQDDEDAPKGSPNAFKSLTEDELLSNSFAFLLAGHETTAHSLSFAVGFLALHPEAQRKIYEEALLLWPDGTPTSASTSSYKECMPKLPYTTAVFHETIRLFPAVVRLSKLVHADATIPAQRFTTNASGKVDLDSIRDTTVHVKTGSMVMLDIFALHQNPICWGPDATEFKPERFIDTESYRWPRDAFVAFSAGPRNCIGQRFALTESVCFLASLVRTYEISVPATLRGKSFEEQKRVMLDWTPGVTMVPNNCVVSLTRR</sequence>
<comment type="cofactor">
    <cofactor evidence="1 13">
        <name>heme</name>
        <dbReference type="ChEBI" id="CHEBI:30413"/>
    </cofactor>
</comment>
<dbReference type="InterPro" id="IPR001128">
    <property type="entry name" value="Cyt_P450"/>
</dbReference>
<evidence type="ECO:0000256" key="14">
    <source>
        <dbReference type="RuleBase" id="RU000461"/>
    </source>
</evidence>
<evidence type="ECO:0000256" key="4">
    <source>
        <dbReference type="ARBA" id="ARBA00010617"/>
    </source>
</evidence>
<dbReference type="PRINTS" id="PR00463">
    <property type="entry name" value="EP450I"/>
</dbReference>
<keyword evidence="5 13" id="KW-0349">Heme</keyword>
<reference evidence="15 16" key="1">
    <citation type="journal article" date="2024" name="J Genomics">
        <title>Draft genome sequencing and assembly of Favolaschia claudopus CIRM-BRFM 2984 isolated from oak limbs.</title>
        <authorList>
            <person name="Navarro D."/>
            <person name="Drula E."/>
            <person name="Chaduli D."/>
            <person name="Cazenave R."/>
            <person name="Ahrendt S."/>
            <person name="Wang J."/>
            <person name="Lipzen A."/>
            <person name="Daum C."/>
            <person name="Barry K."/>
            <person name="Grigoriev I.V."/>
            <person name="Favel A."/>
            <person name="Rosso M.N."/>
            <person name="Martin F."/>
        </authorList>
    </citation>
    <scope>NUCLEOTIDE SEQUENCE [LARGE SCALE GENOMIC DNA]</scope>
    <source>
        <strain evidence="15 16">CIRM-BRFM 2984</strain>
    </source>
</reference>
<evidence type="ECO:0000256" key="5">
    <source>
        <dbReference type="ARBA" id="ARBA00022617"/>
    </source>
</evidence>
<comment type="similarity">
    <text evidence="4 14">Belongs to the cytochrome P450 family.</text>
</comment>
<evidence type="ECO:0000313" key="15">
    <source>
        <dbReference type="EMBL" id="KAK7044834.1"/>
    </source>
</evidence>
<evidence type="ECO:0000256" key="12">
    <source>
        <dbReference type="ARBA" id="ARBA00023136"/>
    </source>
</evidence>
<name>A0AAW0D0E0_9AGAR</name>
<keyword evidence="11 14" id="KW-0503">Monooxygenase</keyword>
<evidence type="ECO:0000256" key="11">
    <source>
        <dbReference type="ARBA" id="ARBA00023033"/>
    </source>
</evidence>
<evidence type="ECO:0000256" key="3">
    <source>
        <dbReference type="ARBA" id="ARBA00004721"/>
    </source>
</evidence>
<dbReference type="Pfam" id="PF00067">
    <property type="entry name" value="p450"/>
    <property type="match status" value="2"/>
</dbReference>
<dbReference type="GO" id="GO:0020037">
    <property type="term" value="F:heme binding"/>
    <property type="evidence" value="ECO:0007669"/>
    <property type="project" value="InterPro"/>
</dbReference>
<keyword evidence="9 14" id="KW-0560">Oxidoreductase</keyword>
<evidence type="ECO:0000256" key="13">
    <source>
        <dbReference type="PIRSR" id="PIRSR602401-1"/>
    </source>
</evidence>
<keyword evidence="10 13" id="KW-0408">Iron</keyword>
<dbReference type="Gene3D" id="1.10.630.10">
    <property type="entry name" value="Cytochrome P450"/>
    <property type="match status" value="1"/>
</dbReference>
<proteinExistence type="inferred from homology"/>
<evidence type="ECO:0000256" key="8">
    <source>
        <dbReference type="ARBA" id="ARBA00022989"/>
    </source>
</evidence>
<dbReference type="PRINTS" id="PR00385">
    <property type="entry name" value="P450"/>
</dbReference>
<dbReference type="SUPFAM" id="SSF48264">
    <property type="entry name" value="Cytochrome P450"/>
    <property type="match status" value="1"/>
</dbReference>
<evidence type="ECO:0000256" key="9">
    <source>
        <dbReference type="ARBA" id="ARBA00023002"/>
    </source>
</evidence>
<dbReference type="InterPro" id="IPR002401">
    <property type="entry name" value="Cyt_P450_E_grp-I"/>
</dbReference>
<keyword evidence="8" id="KW-1133">Transmembrane helix</keyword>
<evidence type="ECO:0000256" key="10">
    <source>
        <dbReference type="ARBA" id="ARBA00023004"/>
    </source>
</evidence>
<dbReference type="PANTHER" id="PTHR24305:SF166">
    <property type="entry name" value="CYTOCHROME P450 12A4, MITOCHONDRIAL-RELATED"/>
    <property type="match status" value="1"/>
</dbReference>
<comment type="pathway">
    <text evidence="3">Secondary metabolite biosynthesis; terpenoid biosynthesis.</text>
</comment>
<comment type="caution">
    <text evidence="15">The sequence shown here is derived from an EMBL/GenBank/DDBJ whole genome shotgun (WGS) entry which is preliminary data.</text>
</comment>
<gene>
    <name evidence="15" type="ORF">R3P38DRAFT_179780</name>
</gene>
<dbReference type="GO" id="GO:0005506">
    <property type="term" value="F:iron ion binding"/>
    <property type="evidence" value="ECO:0007669"/>
    <property type="project" value="InterPro"/>
</dbReference>